<gene>
    <name evidence="2" type="ORF">OKA05_04500</name>
</gene>
<dbReference type="RefSeq" id="WP_264485909.1">
    <property type="nucleotide sequence ID" value="NZ_JAPDDT010000001.1"/>
</dbReference>
<reference evidence="2 3" key="1">
    <citation type="submission" date="2022-10" db="EMBL/GenBank/DDBJ databases">
        <title>Luteolibacter arcticus strain CCTCC AB 2014275, whole genome shotgun sequencing project.</title>
        <authorList>
            <person name="Zhao G."/>
            <person name="Shen L."/>
        </authorList>
    </citation>
    <scope>NUCLEOTIDE SEQUENCE [LARGE SCALE GENOMIC DNA]</scope>
    <source>
        <strain evidence="2 3">CCTCC AB 2014275</strain>
    </source>
</reference>
<dbReference type="Pfam" id="PF19447">
    <property type="entry name" value="DUF5985"/>
    <property type="match status" value="1"/>
</dbReference>
<feature type="transmembrane region" description="Helical" evidence="1">
    <location>
        <begin position="64"/>
        <end position="83"/>
    </location>
</feature>
<evidence type="ECO:0000256" key="1">
    <source>
        <dbReference type="SAM" id="Phobius"/>
    </source>
</evidence>
<proteinExistence type="predicted"/>
<accession>A0ABT3GER2</accession>
<evidence type="ECO:0000313" key="3">
    <source>
        <dbReference type="Proteomes" id="UP001320876"/>
    </source>
</evidence>
<keyword evidence="1" id="KW-1133">Transmembrane helix</keyword>
<keyword evidence="3" id="KW-1185">Reference proteome</keyword>
<dbReference type="Proteomes" id="UP001320876">
    <property type="component" value="Unassembled WGS sequence"/>
</dbReference>
<comment type="caution">
    <text evidence="2">The sequence shown here is derived from an EMBL/GenBank/DDBJ whole genome shotgun (WGS) entry which is preliminary data.</text>
</comment>
<dbReference type="EMBL" id="JAPDDT010000001">
    <property type="protein sequence ID" value="MCW1921800.1"/>
    <property type="molecule type" value="Genomic_DNA"/>
</dbReference>
<evidence type="ECO:0000313" key="2">
    <source>
        <dbReference type="EMBL" id="MCW1921800.1"/>
    </source>
</evidence>
<feature type="transmembrane region" description="Helical" evidence="1">
    <location>
        <begin position="32"/>
        <end position="52"/>
    </location>
</feature>
<protein>
    <submittedName>
        <fullName evidence="2">DUF5985 family protein</fullName>
    </submittedName>
</protein>
<dbReference type="InterPro" id="IPR046027">
    <property type="entry name" value="DUF5985"/>
</dbReference>
<keyword evidence="1" id="KW-0812">Transmembrane</keyword>
<feature type="transmembrane region" description="Helical" evidence="1">
    <location>
        <begin position="6"/>
        <end position="25"/>
    </location>
</feature>
<sequence>MIPTVIYILCFLTCAGCAALLWRGFRRTRFRLLLWSSVCFLILGIANLLLFADLVLYPGTSLLIIRNAVTLVAILVLLVGLVFESH</sequence>
<organism evidence="2 3">
    <name type="scientific">Luteolibacter arcticus</name>
    <dbReference type="NCBI Taxonomy" id="1581411"/>
    <lineage>
        <taxon>Bacteria</taxon>
        <taxon>Pseudomonadati</taxon>
        <taxon>Verrucomicrobiota</taxon>
        <taxon>Verrucomicrobiia</taxon>
        <taxon>Verrucomicrobiales</taxon>
        <taxon>Verrucomicrobiaceae</taxon>
        <taxon>Luteolibacter</taxon>
    </lineage>
</organism>
<name>A0ABT3GER2_9BACT</name>
<keyword evidence="1" id="KW-0472">Membrane</keyword>